<reference evidence="1 2" key="1">
    <citation type="journal article" date="2023" name="Nucleic Acids Res.">
        <title>The hologenome of Daphnia magna reveals possible DNA methylation and microbiome-mediated evolution of the host genome.</title>
        <authorList>
            <person name="Chaturvedi A."/>
            <person name="Li X."/>
            <person name="Dhandapani V."/>
            <person name="Marshall H."/>
            <person name="Kissane S."/>
            <person name="Cuenca-Cambronero M."/>
            <person name="Asole G."/>
            <person name="Calvet F."/>
            <person name="Ruiz-Romero M."/>
            <person name="Marangio P."/>
            <person name="Guigo R."/>
            <person name="Rago D."/>
            <person name="Mirbahai L."/>
            <person name="Eastwood N."/>
            <person name="Colbourne J.K."/>
            <person name="Zhou J."/>
            <person name="Mallon E."/>
            <person name="Orsini L."/>
        </authorList>
    </citation>
    <scope>NUCLEOTIDE SEQUENCE [LARGE SCALE GENOMIC DNA]</scope>
    <source>
        <strain evidence="1">LRV0_1</strain>
    </source>
</reference>
<organism evidence="1 2">
    <name type="scientific">Daphnia magna</name>
    <dbReference type="NCBI Taxonomy" id="35525"/>
    <lineage>
        <taxon>Eukaryota</taxon>
        <taxon>Metazoa</taxon>
        <taxon>Ecdysozoa</taxon>
        <taxon>Arthropoda</taxon>
        <taxon>Crustacea</taxon>
        <taxon>Branchiopoda</taxon>
        <taxon>Diplostraca</taxon>
        <taxon>Cladocera</taxon>
        <taxon>Anomopoda</taxon>
        <taxon>Daphniidae</taxon>
        <taxon>Daphnia</taxon>
    </lineage>
</organism>
<dbReference type="InterPro" id="IPR012340">
    <property type="entry name" value="NA-bd_OB-fold"/>
</dbReference>
<dbReference type="EMBL" id="JAOYFB010000037">
    <property type="protein sequence ID" value="KAK4024736.1"/>
    <property type="molecule type" value="Genomic_DNA"/>
</dbReference>
<comment type="caution">
    <text evidence="1">The sequence shown here is derived from an EMBL/GenBank/DDBJ whole genome shotgun (WGS) entry which is preliminary data.</text>
</comment>
<gene>
    <name evidence="1" type="ORF">OUZ56_010156</name>
</gene>
<dbReference type="Gene3D" id="2.40.50.140">
    <property type="entry name" value="Nucleic acid-binding proteins"/>
    <property type="match status" value="1"/>
</dbReference>
<proteinExistence type="predicted"/>
<sequence>MIENQFDLKTDAHSSITLNSKGGVPDMVYKFVPLESIASINDGQVIDTFGYVCDIGGMTTSVVHESFGDNMLVNMTIGCTNETRLLISGMGFRRGHWFGRSGIQEDSIVAIKGVKIERRVEWTQDWIGHLFDDSSFVVVVVEWCLFLLSTETKVVHRIALMSSFWKENGCSKMSCVSS</sequence>
<name>A0ABR0AHZ2_9CRUS</name>
<accession>A0ABR0AHZ2</accession>
<evidence type="ECO:0000313" key="1">
    <source>
        <dbReference type="EMBL" id="KAK4024736.1"/>
    </source>
</evidence>
<dbReference type="Proteomes" id="UP001234178">
    <property type="component" value="Unassembled WGS sequence"/>
</dbReference>
<evidence type="ECO:0000313" key="2">
    <source>
        <dbReference type="Proteomes" id="UP001234178"/>
    </source>
</evidence>
<keyword evidence="2" id="KW-1185">Reference proteome</keyword>
<protein>
    <submittedName>
        <fullName evidence="1">Uncharacterized protein</fullName>
    </submittedName>
</protein>